<feature type="transmembrane region" description="Helical" evidence="1">
    <location>
        <begin position="117"/>
        <end position="134"/>
    </location>
</feature>
<keyword evidence="1" id="KW-1133">Transmembrane helix</keyword>
<feature type="transmembrane region" description="Helical" evidence="1">
    <location>
        <begin position="235"/>
        <end position="252"/>
    </location>
</feature>
<name>A0A8T2WI32_POPDE</name>
<keyword evidence="1" id="KW-0812">Transmembrane</keyword>
<gene>
    <name evidence="2" type="ORF">H0E87_031702</name>
</gene>
<comment type="caution">
    <text evidence="2">The sequence shown here is derived from an EMBL/GenBank/DDBJ whole genome shotgun (WGS) entry which is preliminary data.</text>
</comment>
<feature type="transmembrane region" description="Helical" evidence="1">
    <location>
        <begin position="6"/>
        <end position="24"/>
    </location>
</feature>
<feature type="transmembrane region" description="Helical" evidence="1">
    <location>
        <begin position="438"/>
        <end position="460"/>
    </location>
</feature>
<sequence>MIGCFQLGWLAAGVMTLVLPFVALNYKYPALTAFADKSSAVDAYAESRAEYVSPNLTTPPSPESLAGGPCSRDAIMGLGVVSLTLSLARDLEEALFHYMGLDSSCINDANFDACGQILLVTTVWVFLVASAAGATGRLPCSEGLCPLHIHEVVYLMILVCWFPSSVLLGGSVLWIALLVSATPCSVGQLELVSLSSFRPWSSFWGRLLGVPASCSLACFCSVCVAMAVVIPDCSIAVLGVTAIYSLCVRLLVGSNGLLASCSRAATLLQPLLMPETVAGFLGLQDWGWLPNCLVKGSIWVRLSPHLTPLHVAVLELSFASQRSSWVRLSPQLFGDDFQPGLGSNVLLASCSRAATLLQPLLMPETVAGFLGLQFSQDWGWLPDCLVKGSIWVRLSPHLTPLHVAVLELPFAGQRSGWVRLSPQLFGLLAGCSPRAVGLLLWIAGCSLSLLLLLLVCVAAGDDFQPELPLVGQRSGWVRLSPQLFGPLAGCSPRAVGLLLWIAGCSLSQVFSLVCVAAGDDFQPGLGSNVLAAIVQESPPFSTVVDAPRSCRFLRLQVSQDWGWLPDCLVKGFIWVRLSPHLVPLHVAVLELPFAGQRSGWVSFSPQLFGPLAGCSPRAVGLLLWIAGPAGPLQIACDVGPLGAGLGYKDCCLMLPVFGTLPP</sequence>
<keyword evidence="3" id="KW-1185">Reference proteome</keyword>
<evidence type="ECO:0000256" key="1">
    <source>
        <dbReference type="SAM" id="Phobius"/>
    </source>
</evidence>
<protein>
    <submittedName>
        <fullName evidence="2">Uncharacterized protein</fullName>
    </submittedName>
</protein>
<reference evidence="2" key="1">
    <citation type="journal article" date="2021" name="J. Hered.">
        <title>Genome Assembly of Salicaceae Populus deltoides (Eastern Cottonwood) I-69 Based on Nanopore Sequencing and Hi-C Technologies.</title>
        <authorList>
            <person name="Bai S."/>
            <person name="Wu H."/>
            <person name="Zhang J."/>
            <person name="Pan Z."/>
            <person name="Zhao W."/>
            <person name="Li Z."/>
            <person name="Tong C."/>
        </authorList>
    </citation>
    <scope>NUCLEOTIDE SEQUENCE</scope>
    <source>
        <tissue evidence="2">Leaf</tissue>
    </source>
</reference>
<evidence type="ECO:0000313" key="2">
    <source>
        <dbReference type="EMBL" id="KAH8479803.1"/>
    </source>
</evidence>
<keyword evidence="1" id="KW-0472">Membrane</keyword>
<feature type="transmembrane region" description="Helical" evidence="1">
    <location>
        <begin position="203"/>
        <end position="229"/>
    </location>
</feature>
<accession>A0A8T2WI32</accession>
<evidence type="ECO:0000313" key="3">
    <source>
        <dbReference type="Proteomes" id="UP000807159"/>
    </source>
</evidence>
<proteinExistence type="predicted"/>
<dbReference type="EMBL" id="JACEGQ020000033">
    <property type="protein sequence ID" value="KAH8479803.1"/>
    <property type="molecule type" value="Genomic_DNA"/>
</dbReference>
<dbReference type="AlphaFoldDB" id="A0A8T2WI32"/>
<organism evidence="2 3">
    <name type="scientific">Populus deltoides</name>
    <name type="common">Eastern poplar</name>
    <name type="synonym">Eastern cottonwood</name>
    <dbReference type="NCBI Taxonomy" id="3696"/>
    <lineage>
        <taxon>Eukaryota</taxon>
        <taxon>Viridiplantae</taxon>
        <taxon>Streptophyta</taxon>
        <taxon>Embryophyta</taxon>
        <taxon>Tracheophyta</taxon>
        <taxon>Spermatophyta</taxon>
        <taxon>Magnoliopsida</taxon>
        <taxon>eudicotyledons</taxon>
        <taxon>Gunneridae</taxon>
        <taxon>Pentapetalae</taxon>
        <taxon>rosids</taxon>
        <taxon>fabids</taxon>
        <taxon>Malpighiales</taxon>
        <taxon>Salicaceae</taxon>
        <taxon>Saliceae</taxon>
        <taxon>Populus</taxon>
    </lineage>
</organism>
<feature type="transmembrane region" description="Helical" evidence="1">
    <location>
        <begin position="154"/>
        <end position="182"/>
    </location>
</feature>
<dbReference type="Proteomes" id="UP000807159">
    <property type="component" value="Unassembled WGS sequence"/>
</dbReference>